<evidence type="ECO:0000256" key="5">
    <source>
        <dbReference type="ARBA" id="ARBA00022490"/>
    </source>
</evidence>
<sequence length="191" mass="21721">MSGGSMHQAPASSAPLASPDYYERVGHLQHGLRDSEKKRLDLEKKLCEYNQSDICRVKLKYVKLKKYLKEICESEKKARTRNQEYLKRFECAKAHVGHFTTNIEKLQELKVAVQARINLGTTVSKGLYQPATMFMGRQMSAVSSLGAFSIDSVTYYKWGRTLYTACLPIPPRHPQNFQLRCDAGHFSPQSS</sequence>
<keyword evidence="11" id="KW-1185">Reference proteome</keyword>
<dbReference type="Proteomes" id="UP000694422">
    <property type="component" value="Unplaced"/>
</dbReference>
<dbReference type="PANTHER" id="PTHR16299:SF2">
    <property type="entry name" value="CENTROSOMAL PROTEIN KIZUNA"/>
    <property type="match status" value="1"/>
</dbReference>
<evidence type="ECO:0000256" key="7">
    <source>
        <dbReference type="ARBA" id="ARBA00023273"/>
    </source>
</evidence>
<dbReference type="AlphaFoldDB" id="A0A8C9QL76"/>
<evidence type="ECO:0000256" key="8">
    <source>
        <dbReference type="ARBA" id="ARBA00024919"/>
    </source>
</evidence>
<protein>
    <recommendedName>
        <fullName evidence="4">Centrosomal protein kizuna</fullName>
    </recommendedName>
    <alternativeName>
        <fullName evidence="9">Polo-like kinase 1 substrate 1</fullName>
    </alternativeName>
</protein>
<dbReference type="PANTHER" id="PTHR16299">
    <property type="entry name" value="CENTROSOMAL PROTEIN KIZUNA"/>
    <property type="match status" value="1"/>
</dbReference>
<evidence type="ECO:0000313" key="10">
    <source>
        <dbReference type="Ensembl" id="ENSSDAP00000023926.1"/>
    </source>
</evidence>
<reference evidence="10" key="1">
    <citation type="submission" date="2025-08" db="UniProtKB">
        <authorList>
            <consortium name="Ensembl"/>
        </authorList>
    </citation>
    <scope>IDENTIFICATION</scope>
</reference>
<dbReference type="Ensembl" id="ENSSDAT00000027387.1">
    <property type="protein sequence ID" value="ENSSDAP00000023926.1"/>
    <property type="gene ID" value="ENSSDAG00000021750.1"/>
</dbReference>
<proteinExistence type="inferred from homology"/>
<dbReference type="GO" id="GO:0005813">
    <property type="term" value="C:centrosome"/>
    <property type="evidence" value="ECO:0007669"/>
    <property type="project" value="UniProtKB-SubCell"/>
</dbReference>
<evidence type="ECO:0000256" key="4">
    <source>
        <dbReference type="ARBA" id="ARBA00013872"/>
    </source>
</evidence>
<reference evidence="10" key="2">
    <citation type="submission" date="2025-09" db="UniProtKB">
        <authorList>
            <consortium name="Ensembl"/>
        </authorList>
    </citation>
    <scope>IDENTIFICATION</scope>
</reference>
<evidence type="ECO:0000256" key="9">
    <source>
        <dbReference type="ARBA" id="ARBA00031153"/>
    </source>
</evidence>
<comment type="subcellular location">
    <subcellularLocation>
        <location evidence="1">Cytoplasm</location>
        <location evidence="1">Cytoskeleton</location>
        <location evidence="1">Cilium basal body</location>
    </subcellularLocation>
    <subcellularLocation>
        <location evidence="2">Cytoplasm</location>
        <location evidence="2">Cytoskeleton</location>
        <location evidence="2">Microtubule organizing center</location>
        <location evidence="2">Centrosome</location>
    </subcellularLocation>
</comment>
<name>A0A8C9QL76_SPEDA</name>
<evidence type="ECO:0000256" key="1">
    <source>
        <dbReference type="ARBA" id="ARBA00004120"/>
    </source>
</evidence>
<comment type="similarity">
    <text evidence="3">Belongs to the kizuna family.</text>
</comment>
<keyword evidence="7" id="KW-0966">Cell projection</keyword>
<evidence type="ECO:0000256" key="2">
    <source>
        <dbReference type="ARBA" id="ARBA00004300"/>
    </source>
</evidence>
<evidence type="ECO:0000313" key="11">
    <source>
        <dbReference type="Proteomes" id="UP000694422"/>
    </source>
</evidence>
<dbReference type="GO" id="GO:0007051">
    <property type="term" value="P:spindle organization"/>
    <property type="evidence" value="ECO:0007669"/>
    <property type="project" value="InterPro"/>
</dbReference>
<comment type="function">
    <text evidence="8">Centrosomal protein required for establishing a robust mitotic centrosome architecture that can endure the forces that converge on the centrosomes during spindle formation. Required for stabilizing the expanded pericentriolar material around the centriole.</text>
</comment>
<evidence type="ECO:0000256" key="3">
    <source>
        <dbReference type="ARBA" id="ARBA00010767"/>
    </source>
</evidence>
<accession>A0A8C9QL76</accession>
<keyword evidence="6" id="KW-0206">Cytoskeleton</keyword>
<organism evidence="10 11">
    <name type="scientific">Spermophilus dauricus</name>
    <name type="common">Daurian ground squirrel</name>
    <dbReference type="NCBI Taxonomy" id="99837"/>
    <lineage>
        <taxon>Eukaryota</taxon>
        <taxon>Metazoa</taxon>
        <taxon>Chordata</taxon>
        <taxon>Craniata</taxon>
        <taxon>Vertebrata</taxon>
        <taxon>Euteleostomi</taxon>
        <taxon>Mammalia</taxon>
        <taxon>Eutheria</taxon>
        <taxon>Euarchontoglires</taxon>
        <taxon>Glires</taxon>
        <taxon>Rodentia</taxon>
        <taxon>Sciuromorpha</taxon>
        <taxon>Sciuridae</taxon>
        <taxon>Xerinae</taxon>
        <taxon>Marmotini</taxon>
        <taxon>Spermophilus</taxon>
    </lineage>
</organism>
<evidence type="ECO:0000256" key="6">
    <source>
        <dbReference type="ARBA" id="ARBA00023212"/>
    </source>
</evidence>
<dbReference type="InterPro" id="IPR026742">
    <property type="entry name" value="Centrosomal_kizuma"/>
</dbReference>
<keyword evidence="5" id="KW-0963">Cytoplasm</keyword>